<dbReference type="Proteomes" id="UP000886829">
    <property type="component" value="Unassembled WGS sequence"/>
</dbReference>
<keyword evidence="1" id="KW-0812">Transmembrane</keyword>
<dbReference type="NCBIfam" id="TIGR04430">
    <property type="entry name" value="OM_asym_MlaD"/>
    <property type="match status" value="1"/>
</dbReference>
<sequence length="166" mass="17937">MKFSKIEFGVGIFMIIGILAAVVMSLKVAGLVLDSSSNTYTVHARFDNIGSLKVRAPVRVGGVVIGRVDNIYLDPQDLVPVVDMSIQTQYNELSSESKAGIKTAGIIGEQYIAITPGFYDEEMGSTYLKDGDYIQDTESAIVLEDLISKFLYSSSVTDSESSSSES</sequence>
<dbReference type="InterPro" id="IPR030970">
    <property type="entry name" value="ABC_MlaD"/>
</dbReference>
<proteinExistence type="predicted"/>
<protein>
    <submittedName>
        <fullName evidence="3">Outer membrane lipid asymmetry maintenance protein MlaD</fullName>
    </submittedName>
</protein>
<keyword evidence="1" id="KW-1133">Transmembrane helix</keyword>
<dbReference type="PANTHER" id="PTHR33371">
    <property type="entry name" value="INTERMEMBRANE PHOSPHOLIPID TRANSPORT SYSTEM BINDING PROTEIN MLAD-RELATED"/>
    <property type="match status" value="1"/>
</dbReference>
<reference evidence="3" key="2">
    <citation type="submission" date="2021-04" db="EMBL/GenBank/DDBJ databases">
        <authorList>
            <person name="Gilroy R."/>
        </authorList>
    </citation>
    <scope>NUCLEOTIDE SEQUENCE</scope>
    <source>
        <strain evidence="3">USASDec5-558</strain>
    </source>
</reference>
<dbReference type="PANTHER" id="PTHR33371:SF4">
    <property type="entry name" value="INTERMEMBRANE PHOSPHOLIPID TRANSPORT SYSTEM BINDING PROTEIN MLAD"/>
    <property type="match status" value="1"/>
</dbReference>
<evidence type="ECO:0000313" key="4">
    <source>
        <dbReference type="Proteomes" id="UP000886829"/>
    </source>
</evidence>
<name>A0A9D1WBB7_9GAMM</name>
<accession>A0A9D1WBB7</accession>
<keyword evidence="1" id="KW-0472">Membrane</keyword>
<dbReference type="AlphaFoldDB" id="A0A9D1WBB7"/>
<feature type="domain" description="Mce/MlaD" evidence="2">
    <location>
        <begin position="38"/>
        <end position="117"/>
    </location>
</feature>
<dbReference type="Pfam" id="PF02470">
    <property type="entry name" value="MlaD"/>
    <property type="match status" value="1"/>
</dbReference>
<feature type="transmembrane region" description="Helical" evidence="1">
    <location>
        <begin position="12"/>
        <end position="33"/>
    </location>
</feature>
<dbReference type="InterPro" id="IPR052336">
    <property type="entry name" value="MlaD_Phospholipid_Transporter"/>
</dbReference>
<organism evidence="3 4">
    <name type="scientific">Candidatus Anaerobiospirillum pullistercoris</name>
    <dbReference type="NCBI Taxonomy" id="2838452"/>
    <lineage>
        <taxon>Bacteria</taxon>
        <taxon>Pseudomonadati</taxon>
        <taxon>Pseudomonadota</taxon>
        <taxon>Gammaproteobacteria</taxon>
        <taxon>Aeromonadales</taxon>
        <taxon>Succinivibrionaceae</taxon>
        <taxon>Anaerobiospirillum</taxon>
    </lineage>
</organism>
<reference evidence="3" key="1">
    <citation type="journal article" date="2021" name="PeerJ">
        <title>Extensive microbial diversity within the chicken gut microbiome revealed by metagenomics and culture.</title>
        <authorList>
            <person name="Gilroy R."/>
            <person name="Ravi A."/>
            <person name="Getino M."/>
            <person name="Pursley I."/>
            <person name="Horton D.L."/>
            <person name="Alikhan N.F."/>
            <person name="Baker D."/>
            <person name="Gharbi K."/>
            <person name="Hall N."/>
            <person name="Watson M."/>
            <person name="Adriaenssens E.M."/>
            <person name="Foster-Nyarko E."/>
            <person name="Jarju S."/>
            <person name="Secka A."/>
            <person name="Antonio M."/>
            <person name="Oren A."/>
            <person name="Chaudhuri R.R."/>
            <person name="La Ragione R."/>
            <person name="Hildebrand F."/>
            <person name="Pallen M.J."/>
        </authorList>
    </citation>
    <scope>NUCLEOTIDE SEQUENCE</scope>
    <source>
        <strain evidence="3">USASDec5-558</strain>
    </source>
</reference>
<dbReference type="EMBL" id="DXEV01000024">
    <property type="protein sequence ID" value="HIX56061.1"/>
    <property type="molecule type" value="Genomic_DNA"/>
</dbReference>
<evidence type="ECO:0000313" key="3">
    <source>
        <dbReference type="EMBL" id="HIX56061.1"/>
    </source>
</evidence>
<gene>
    <name evidence="3" type="primary">mlaD</name>
    <name evidence="3" type="ORF">H9850_01140</name>
</gene>
<evidence type="ECO:0000259" key="2">
    <source>
        <dbReference type="Pfam" id="PF02470"/>
    </source>
</evidence>
<dbReference type="InterPro" id="IPR003399">
    <property type="entry name" value="Mce/MlaD"/>
</dbReference>
<dbReference type="GO" id="GO:0005548">
    <property type="term" value="F:phospholipid transporter activity"/>
    <property type="evidence" value="ECO:0007669"/>
    <property type="project" value="TreeGrafter"/>
</dbReference>
<comment type="caution">
    <text evidence="3">The sequence shown here is derived from an EMBL/GenBank/DDBJ whole genome shotgun (WGS) entry which is preliminary data.</text>
</comment>
<dbReference type="GO" id="GO:0005543">
    <property type="term" value="F:phospholipid binding"/>
    <property type="evidence" value="ECO:0007669"/>
    <property type="project" value="TreeGrafter"/>
</dbReference>
<evidence type="ECO:0000256" key="1">
    <source>
        <dbReference type="SAM" id="Phobius"/>
    </source>
</evidence>